<dbReference type="EMBL" id="WTYU01000002">
    <property type="protein sequence ID" value="MXP15301.1"/>
    <property type="molecule type" value="Genomic_DNA"/>
</dbReference>
<comment type="catalytic activity">
    <reaction evidence="3">
        <text>3-(methylsulfanyl)propanoate + ATP + CoA = 3-(methylsulfanyl)propanoyl-CoA + AMP + diphosphate</text>
        <dbReference type="Rhea" id="RHEA:43052"/>
        <dbReference type="ChEBI" id="CHEBI:30616"/>
        <dbReference type="ChEBI" id="CHEBI:33019"/>
        <dbReference type="ChEBI" id="CHEBI:49016"/>
        <dbReference type="ChEBI" id="CHEBI:57287"/>
        <dbReference type="ChEBI" id="CHEBI:82815"/>
        <dbReference type="ChEBI" id="CHEBI:456215"/>
        <dbReference type="EC" id="6.2.1.44"/>
    </reaction>
    <physiologicalReaction direction="left-to-right" evidence="3">
        <dbReference type="Rhea" id="RHEA:43053"/>
    </physiologicalReaction>
</comment>
<dbReference type="InterPro" id="IPR045851">
    <property type="entry name" value="AMP-bd_C_sf"/>
</dbReference>
<evidence type="ECO:0000256" key="5">
    <source>
        <dbReference type="ARBA" id="ARBA00067668"/>
    </source>
</evidence>
<evidence type="ECO:0000256" key="1">
    <source>
        <dbReference type="ARBA" id="ARBA00006432"/>
    </source>
</evidence>
<comment type="similarity">
    <text evidence="1">Belongs to the ATP-dependent AMP-binding enzyme family.</text>
</comment>
<keyword evidence="2 8" id="KW-0436">Ligase</keyword>
<dbReference type="SUPFAM" id="SSF56801">
    <property type="entry name" value="Acetyl-CoA synthetase-like"/>
    <property type="match status" value="1"/>
</dbReference>
<dbReference type="InterPro" id="IPR000873">
    <property type="entry name" value="AMP-dep_synth/lig_dom"/>
</dbReference>
<dbReference type="PANTHER" id="PTHR43767">
    <property type="entry name" value="LONG-CHAIN-FATTY-ACID--COA LIGASE"/>
    <property type="match status" value="1"/>
</dbReference>
<evidence type="ECO:0000256" key="3">
    <source>
        <dbReference type="ARBA" id="ARBA00051915"/>
    </source>
</evidence>
<dbReference type="InterPro" id="IPR042099">
    <property type="entry name" value="ANL_N_sf"/>
</dbReference>
<accession>A0A6L7GKV8</accession>
<proteinExistence type="inferred from homology"/>
<dbReference type="PANTHER" id="PTHR43767:SF1">
    <property type="entry name" value="NONRIBOSOMAL PEPTIDE SYNTHASE PES1 (EUROFUNG)-RELATED"/>
    <property type="match status" value="1"/>
</dbReference>
<dbReference type="InterPro" id="IPR025110">
    <property type="entry name" value="AMP-bd_C"/>
</dbReference>
<dbReference type="Gene3D" id="3.30.300.30">
    <property type="match status" value="1"/>
</dbReference>
<dbReference type="CDD" id="cd17631">
    <property type="entry name" value="FACL_FadD13-like"/>
    <property type="match status" value="1"/>
</dbReference>
<feature type="domain" description="AMP-binding enzyme C-terminal" evidence="7">
    <location>
        <begin position="427"/>
        <end position="502"/>
    </location>
</feature>
<gene>
    <name evidence="8" type="ORF">GRI44_11130</name>
</gene>
<dbReference type="RefSeq" id="WP_160601845.1">
    <property type="nucleotide sequence ID" value="NZ_WTYU01000002.1"/>
</dbReference>
<protein>
    <recommendedName>
        <fullName evidence="5">3-methylmercaptopropionyl-CoA ligase</fullName>
        <ecNumber evidence="4">6.2.1.44</ecNumber>
    </recommendedName>
</protein>
<keyword evidence="9" id="KW-1185">Reference proteome</keyword>
<evidence type="ECO:0000256" key="4">
    <source>
        <dbReference type="ARBA" id="ARBA00066616"/>
    </source>
</evidence>
<evidence type="ECO:0000259" key="7">
    <source>
        <dbReference type="Pfam" id="PF13193"/>
    </source>
</evidence>
<dbReference type="AlphaFoldDB" id="A0A6L7GKV8"/>
<evidence type="ECO:0000313" key="9">
    <source>
        <dbReference type="Proteomes" id="UP000473531"/>
    </source>
</evidence>
<dbReference type="EC" id="6.2.1.44" evidence="4"/>
<dbReference type="NCBIfam" id="NF004837">
    <property type="entry name" value="PRK06187.1"/>
    <property type="match status" value="1"/>
</dbReference>
<name>A0A6L7GKV8_9SPHN</name>
<dbReference type="Proteomes" id="UP000473531">
    <property type="component" value="Unassembled WGS sequence"/>
</dbReference>
<dbReference type="InterPro" id="IPR050237">
    <property type="entry name" value="ATP-dep_AMP-bd_enzyme"/>
</dbReference>
<dbReference type="Pfam" id="PF00501">
    <property type="entry name" value="AMP-binding"/>
    <property type="match status" value="1"/>
</dbReference>
<evidence type="ECO:0000313" key="8">
    <source>
        <dbReference type="EMBL" id="MXP15301.1"/>
    </source>
</evidence>
<comment type="caution">
    <text evidence="8">The sequence shown here is derived from an EMBL/GenBank/DDBJ whole genome shotgun (WGS) entry which is preliminary data.</text>
</comment>
<reference evidence="8 9" key="1">
    <citation type="submission" date="2019-12" db="EMBL/GenBank/DDBJ databases">
        <title>Genomic-based taxomic classification of the family Erythrobacteraceae.</title>
        <authorList>
            <person name="Xu L."/>
        </authorList>
    </citation>
    <scope>NUCLEOTIDE SEQUENCE [LARGE SCALE GENOMIC DNA]</scope>
    <source>
        <strain evidence="8 9">KCTC 52259</strain>
    </source>
</reference>
<organism evidence="8 9">
    <name type="scientific">Allopontixanthobacter confluentis</name>
    <dbReference type="NCBI Taxonomy" id="1849021"/>
    <lineage>
        <taxon>Bacteria</taxon>
        <taxon>Pseudomonadati</taxon>
        <taxon>Pseudomonadota</taxon>
        <taxon>Alphaproteobacteria</taxon>
        <taxon>Sphingomonadales</taxon>
        <taxon>Erythrobacteraceae</taxon>
        <taxon>Allopontixanthobacter</taxon>
    </lineage>
</organism>
<evidence type="ECO:0000259" key="6">
    <source>
        <dbReference type="Pfam" id="PF00501"/>
    </source>
</evidence>
<dbReference type="Gene3D" id="3.40.50.12780">
    <property type="entry name" value="N-terminal domain of ligase-like"/>
    <property type="match status" value="1"/>
</dbReference>
<dbReference type="GO" id="GO:0016878">
    <property type="term" value="F:acid-thiol ligase activity"/>
    <property type="evidence" value="ECO:0007669"/>
    <property type="project" value="UniProtKB-ARBA"/>
</dbReference>
<dbReference type="Pfam" id="PF13193">
    <property type="entry name" value="AMP-binding_C"/>
    <property type="match status" value="1"/>
</dbReference>
<dbReference type="FunFam" id="3.30.300.30:FF:000008">
    <property type="entry name" value="2,3-dihydroxybenzoate-AMP ligase"/>
    <property type="match status" value="1"/>
</dbReference>
<feature type="domain" description="AMP-dependent synthetase/ligase" evidence="6">
    <location>
        <begin position="24"/>
        <end position="376"/>
    </location>
</feature>
<evidence type="ECO:0000256" key="2">
    <source>
        <dbReference type="ARBA" id="ARBA00022598"/>
    </source>
</evidence>
<sequence>MNDTPTRNRPTSDQHCYTFSEGLARSAAENPQQIALRFGERTTTFAEYDRHATQIANGLAAMGLKKGDRIAYLGKNSDICVELCVGASRAGVVFVPIIWRLAPAEVDFILKDCGAKILFVEDAFRNVPWDGDTVHMENEFAAWRDRQSDAPVASQPVADEAFLQLYTSGTTGKPKGVVLSNRNGTCLRPRLEAENIYWYCAAPGDTMIFAMPYGHIAGVGTAISGALGGQEIIIHAEFDPALLISDVQKYAVKWLFLVPAALGIMLAHPDAENADFSSVKGLTYGASPIPLDLLKEGVDRLRCDFAQLYGLTETYGTVISLSPEDHLPGREHVMRSAGKPLPGVELRILDENLNPLPPGIIGEVAIRSECVMIEYWNRPEETAKALIGDGWFRTGDAGIVDEEGYLYIQDRIKDMIISGGENVYPAEVESALYGHPDIADIAVIGVPDPKWGEAVKAVVVCKDGCQPDEASIIAYARQQIAGFKCPKTVDFISALPRNPSGKILRRELRAPYWEGLDRQVN</sequence>
<dbReference type="OrthoDB" id="9803968at2"/>